<keyword evidence="1" id="KW-1133">Transmembrane helix</keyword>
<organism evidence="2 3">
    <name type="scientific">Mucilaginibacter paludis DSM 18603</name>
    <dbReference type="NCBI Taxonomy" id="714943"/>
    <lineage>
        <taxon>Bacteria</taxon>
        <taxon>Pseudomonadati</taxon>
        <taxon>Bacteroidota</taxon>
        <taxon>Sphingobacteriia</taxon>
        <taxon>Sphingobacteriales</taxon>
        <taxon>Sphingobacteriaceae</taxon>
        <taxon>Mucilaginibacter</taxon>
    </lineage>
</organism>
<feature type="transmembrane region" description="Helical" evidence="1">
    <location>
        <begin position="93"/>
        <end position="110"/>
    </location>
</feature>
<feature type="transmembrane region" description="Helical" evidence="1">
    <location>
        <begin position="15"/>
        <end position="32"/>
    </location>
</feature>
<evidence type="ECO:0000313" key="3">
    <source>
        <dbReference type="Proteomes" id="UP000002774"/>
    </source>
</evidence>
<keyword evidence="3" id="KW-1185">Reference proteome</keyword>
<dbReference type="OrthoDB" id="9897718at2"/>
<name>H1YD76_9SPHI</name>
<evidence type="ECO:0000313" key="2">
    <source>
        <dbReference type="EMBL" id="EHQ27102.1"/>
    </source>
</evidence>
<sequence>MSENKYKLSLLQKRFLILWITLNSFALFVNLADIEGRISDNGNTTVNLFTATNEKSDFWPFTTYYKKYLGFGNSSTDSYYFQGIFNSYDLPEYIFYVVLGISIVYIPKVWRKDKSI</sequence>
<dbReference type="RefSeq" id="WP_008507404.1">
    <property type="nucleotide sequence ID" value="NZ_CM001403.1"/>
</dbReference>
<evidence type="ECO:0000256" key="1">
    <source>
        <dbReference type="SAM" id="Phobius"/>
    </source>
</evidence>
<dbReference type="AlphaFoldDB" id="H1YD76"/>
<keyword evidence="1" id="KW-0812">Transmembrane</keyword>
<proteinExistence type="predicted"/>
<dbReference type="EMBL" id="CM001403">
    <property type="protein sequence ID" value="EHQ27102.1"/>
    <property type="molecule type" value="Genomic_DNA"/>
</dbReference>
<dbReference type="HOGENOM" id="CLU_2094106_0_0_10"/>
<keyword evidence="1" id="KW-0472">Membrane</keyword>
<dbReference type="STRING" id="714943.Mucpa_2995"/>
<protein>
    <submittedName>
        <fullName evidence="2">Uncharacterized protein</fullName>
    </submittedName>
</protein>
<accession>H1YD76</accession>
<reference evidence="2" key="1">
    <citation type="submission" date="2011-09" db="EMBL/GenBank/DDBJ databases">
        <title>The permanent draft genome of Mucilaginibacter paludis DSM 18603.</title>
        <authorList>
            <consortium name="US DOE Joint Genome Institute (JGI-PGF)"/>
            <person name="Lucas S."/>
            <person name="Han J."/>
            <person name="Lapidus A."/>
            <person name="Bruce D."/>
            <person name="Goodwin L."/>
            <person name="Pitluck S."/>
            <person name="Peters L."/>
            <person name="Kyrpides N."/>
            <person name="Mavromatis K."/>
            <person name="Ivanova N."/>
            <person name="Mikhailova N."/>
            <person name="Held B."/>
            <person name="Detter J.C."/>
            <person name="Tapia R."/>
            <person name="Han C."/>
            <person name="Land M."/>
            <person name="Hauser L."/>
            <person name="Markowitz V."/>
            <person name="Cheng J.-F."/>
            <person name="Hugenholtz P."/>
            <person name="Woyke T."/>
            <person name="Wu D."/>
            <person name="Tindall B."/>
            <person name="Brambilla E."/>
            <person name="Klenk H.-P."/>
            <person name="Eisen J.A."/>
        </authorList>
    </citation>
    <scope>NUCLEOTIDE SEQUENCE [LARGE SCALE GENOMIC DNA]</scope>
    <source>
        <strain evidence="2">DSM 18603</strain>
    </source>
</reference>
<gene>
    <name evidence="2" type="ORF">Mucpa_2995</name>
</gene>
<dbReference type="Proteomes" id="UP000002774">
    <property type="component" value="Chromosome"/>
</dbReference>